<dbReference type="PANTHER" id="PTHR30244:SF34">
    <property type="entry name" value="DTDP-4-AMINO-4,6-DIDEOXYGALACTOSE TRANSAMINASE"/>
    <property type="match status" value="1"/>
</dbReference>
<gene>
    <name evidence="5" type="primary">pseC</name>
    <name evidence="5" type="ORF">LEP1GSC202_3373</name>
</gene>
<evidence type="ECO:0000256" key="3">
    <source>
        <dbReference type="PIRSR" id="PIRSR000390-2"/>
    </source>
</evidence>
<evidence type="ECO:0000256" key="2">
    <source>
        <dbReference type="PIRSR" id="PIRSR000390-1"/>
    </source>
</evidence>
<evidence type="ECO:0000313" key="6">
    <source>
        <dbReference type="Proteomes" id="UP000013996"/>
    </source>
</evidence>
<evidence type="ECO:0000313" key="5">
    <source>
        <dbReference type="EMBL" id="EOQ88049.1"/>
    </source>
</evidence>
<organism evidence="5 6">
    <name type="scientific">Leptospira yanagawae serovar Saopaulo str. Sao Paulo = ATCC 700523</name>
    <dbReference type="NCBI Taxonomy" id="1249483"/>
    <lineage>
        <taxon>Bacteria</taxon>
        <taxon>Pseudomonadati</taxon>
        <taxon>Spirochaetota</taxon>
        <taxon>Spirochaetia</taxon>
        <taxon>Leptospirales</taxon>
        <taxon>Leptospiraceae</taxon>
        <taxon>Leptospira</taxon>
    </lineage>
</organism>
<dbReference type="PANTHER" id="PTHR30244">
    <property type="entry name" value="TRANSAMINASE"/>
    <property type="match status" value="1"/>
</dbReference>
<dbReference type="InterPro" id="IPR015422">
    <property type="entry name" value="PyrdxlP-dep_Trfase_small"/>
</dbReference>
<dbReference type="InterPro" id="IPR015421">
    <property type="entry name" value="PyrdxlP-dep_Trfase_major"/>
</dbReference>
<dbReference type="GO" id="GO:0000271">
    <property type="term" value="P:polysaccharide biosynthetic process"/>
    <property type="evidence" value="ECO:0007669"/>
    <property type="project" value="TreeGrafter"/>
</dbReference>
<keyword evidence="3 4" id="KW-0663">Pyridoxal phosphate</keyword>
<dbReference type="InterPro" id="IPR015424">
    <property type="entry name" value="PyrdxlP-dep_Trfase"/>
</dbReference>
<dbReference type="CDD" id="cd00616">
    <property type="entry name" value="AHBA_syn"/>
    <property type="match status" value="1"/>
</dbReference>
<dbReference type="PIRSF" id="PIRSF000390">
    <property type="entry name" value="PLP_StrS"/>
    <property type="match status" value="1"/>
</dbReference>
<keyword evidence="5" id="KW-0032">Aminotransferase</keyword>
<dbReference type="EMBL" id="AOGX02000024">
    <property type="protein sequence ID" value="EOQ88049.1"/>
    <property type="molecule type" value="Genomic_DNA"/>
</dbReference>
<dbReference type="OrthoDB" id="9810913at2"/>
<dbReference type="NCBIfam" id="TIGR03588">
    <property type="entry name" value="PseC"/>
    <property type="match status" value="1"/>
</dbReference>
<evidence type="ECO:0000256" key="1">
    <source>
        <dbReference type="ARBA" id="ARBA00037999"/>
    </source>
</evidence>
<feature type="modified residue" description="N6-(pyridoxal phosphate)lysine" evidence="3">
    <location>
        <position position="188"/>
    </location>
</feature>
<sequence length="386" mass="43774">MIPYGKQSINDEDINSVIEVLKSDFLTQGPIVEKFELAVASYCDAKYAVSVSNATAALHISCLALGLKKDKIAWTSPNTFVATSNSVLYTGANIDFVDIEPDSYNLSIEELKKRLVEAKAVGKLPDVLLPVHFSGQSCKMQEINQLSKEYGFQVIEDASHAIGARYNNKPVGNCEYSDLCVFSFHPVKIITTGEGGVITTNRKDLYELLIRLRSHGITRNPELMTKEPDGDWYYQQLELGYNYRLTELQAALGLSQLKRLDEFVIRRNQIAERYNLLLKDFPVKLPSLTENIYSSYHLYVIKIDSFKCDKSHKEVFSDLRKRGIGVQLHYIPVHTQPYYQSLGFKNRSFPESEAYYSAAISLPVYFELKDSEQDKVVDTLRECLGL</sequence>
<dbReference type="SUPFAM" id="SSF53383">
    <property type="entry name" value="PLP-dependent transferases"/>
    <property type="match status" value="1"/>
</dbReference>
<dbReference type="RefSeq" id="WP_015678077.1">
    <property type="nucleotide sequence ID" value="NZ_AOGX02000024.1"/>
</dbReference>
<reference evidence="5 6" key="1">
    <citation type="submission" date="2013-04" db="EMBL/GenBank/DDBJ databases">
        <authorList>
            <person name="Harkins D.M."/>
            <person name="Durkin A.S."/>
            <person name="Brinkac L.M."/>
            <person name="Haft D.H."/>
            <person name="Selengut J.D."/>
            <person name="Sanka R."/>
            <person name="DePew J."/>
            <person name="Purushe J."/>
            <person name="Hartskeerl R.A."/>
            <person name="Ahmed A."/>
            <person name="van der Linden H."/>
            <person name="Goris M.G.A."/>
            <person name="Vinetz J.M."/>
            <person name="Sutton G.G."/>
            <person name="Nierman W.C."/>
            <person name="Fouts D.E."/>
        </authorList>
    </citation>
    <scope>NUCLEOTIDE SEQUENCE [LARGE SCALE GENOMIC DNA]</scope>
    <source>
        <strain evidence="5 6">Sao Paulo</strain>
    </source>
</reference>
<dbReference type="EC" id="2.6.1.-" evidence="5"/>
<dbReference type="AlphaFoldDB" id="A0A5E8HA12"/>
<keyword evidence="5" id="KW-0808">Transferase</keyword>
<proteinExistence type="inferred from homology"/>
<dbReference type="GO" id="GO:0030170">
    <property type="term" value="F:pyridoxal phosphate binding"/>
    <property type="evidence" value="ECO:0007669"/>
    <property type="project" value="TreeGrafter"/>
</dbReference>
<dbReference type="STRING" id="1249483.LEP1GSC202_3373"/>
<dbReference type="InterPro" id="IPR000653">
    <property type="entry name" value="DegT/StrS_aminotransferase"/>
</dbReference>
<comment type="similarity">
    <text evidence="1 4">Belongs to the DegT/DnrJ/EryC1 family.</text>
</comment>
<dbReference type="GO" id="GO:0008483">
    <property type="term" value="F:transaminase activity"/>
    <property type="evidence" value="ECO:0007669"/>
    <property type="project" value="UniProtKB-KW"/>
</dbReference>
<dbReference type="Proteomes" id="UP000013996">
    <property type="component" value="Unassembled WGS sequence"/>
</dbReference>
<accession>A0A5E8HA12</accession>
<feature type="active site" description="Proton acceptor" evidence="2">
    <location>
        <position position="188"/>
    </location>
</feature>
<evidence type="ECO:0000256" key="4">
    <source>
        <dbReference type="RuleBase" id="RU004508"/>
    </source>
</evidence>
<dbReference type="InterPro" id="IPR020026">
    <property type="entry name" value="PseC"/>
</dbReference>
<dbReference type="Gene3D" id="3.90.1150.10">
    <property type="entry name" value="Aspartate Aminotransferase, domain 1"/>
    <property type="match status" value="1"/>
</dbReference>
<comment type="caution">
    <text evidence="5">The sequence shown here is derived from an EMBL/GenBank/DDBJ whole genome shotgun (WGS) entry which is preliminary data.</text>
</comment>
<name>A0A5E8HA12_9LEPT</name>
<dbReference type="Gene3D" id="3.40.640.10">
    <property type="entry name" value="Type I PLP-dependent aspartate aminotransferase-like (Major domain)"/>
    <property type="match status" value="1"/>
</dbReference>
<protein>
    <submittedName>
        <fullName evidence="5">UDP-4-keto-6-deoxy-N-acetylglucosamine 4-aminotransferase</fullName>
        <ecNumber evidence="5">2.6.1.-</ecNumber>
    </submittedName>
</protein>
<dbReference type="Pfam" id="PF01041">
    <property type="entry name" value="DegT_DnrJ_EryC1"/>
    <property type="match status" value="1"/>
</dbReference>